<dbReference type="PANTHER" id="PTHR18968">
    <property type="entry name" value="THIAMINE PYROPHOSPHATE ENZYMES"/>
    <property type="match status" value="1"/>
</dbReference>
<evidence type="ECO:0000256" key="3">
    <source>
        <dbReference type="RuleBase" id="RU362132"/>
    </source>
</evidence>
<dbReference type="Pfam" id="PF02776">
    <property type="entry name" value="TPP_enzyme_N"/>
    <property type="match status" value="1"/>
</dbReference>
<dbReference type="EMBL" id="FNNP01000018">
    <property type="protein sequence ID" value="SDX94138.1"/>
    <property type="molecule type" value="Genomic_DNA"/>
</dbReference>
<dbReference type="CDD" id="cd07035">
    <property type="entry name" value="TPP_PYR_POX_like"/>
    <property type="match status" value="1"/>
</dbReference>
<sequence length="576" mass="62072">MRVYEAVVAALETIGVDAAYGGAGENAAGLMLALDASDKIRPVIAKNEQGASFMACGHAMFSGKLGVCFATAGPGAFNLISGLCVALTDSYPLLAISGYSTVAWQGRGGLNETSGLARTPDSRMMFSAVTKRNPDTGEPADFLVTDPNDLMDTLQKAIDIAFEGRPGPVHVAVAEDITDPKVEVTNFRPLRLPEKGVTPDPDGLDNVSTVLEQAIRAEKTVVMLAGFGAILAGANDIAKTFVERFQIPLLTTMDGKGIVDEQNPLAIGLYCDSGHKAAWELFSDADVILAVGNSFAQHSTFDFYEGLFDDKTLIHINSDAAEFDKFYKADHVICGDAKQALQGLYDRLDKSVGPVPPRDYRPKDYDERFIISPQKKLHPGEMVQKISQMLPPGGIVMADAGAHAAWAGYYLELKEGQNFRKPGTYGPMGIGVCGAIGAKYSEMHRPVVAAVGDGSYLMSGFELMTAVQYDIPVVWVIFNDREFKLIKLYQLSAFFKTGLVEFDNPDYAAYARACGAEGHVVNRLDEFEQAFGDALASGKPTLIDARITRLALPNYSPHPEGVLAAVWEGIRARFGL</sequence>
<evidence type="ECO:0000256" key="2">
    <source>
        <dbReference type="ARBA" id="ARBA00023052"/>
    </source>
</evidence>
<keyword evidence="8" id="KW-1185">Reference proteome</keyword>
<dbReference type="Pfam" id="PF02775">
    <property type="entry name" value="TPP_enzyme_C"/>
    <property type="match status" value="1"/>
</dbReference>
<dbReference type="PANTHER" id="PTHR18968:SF13">
    <property type="entry name" value="ACETOLACTATE SYNTHASE CATALYTIC SUBUNIT, MITOCHONDRIAL"/>
    <property type="match status" value="1"/>
</dbReference>
<evidence type="ECO:0000259" key="4">
    <source>
        <dbReference type="Pfam" id="PF00205"/>
    </source>
</evidence>
<feature type="domain" description="Thiamine pyrophosphate enzyme central" evidence="4">
    <location>
        <begin position="213"/>
        <end position="344"/>
    </location>
</feature>
<feature type="domain" description="Thiamine pyrophosphate enzyme TPP-binding" evidence="5">
    <location>
        <begin position="399"/>
        <end position="544"/>
    </location>
</feature>
<dbReference type="GO" id="GO:0009097">
    <property type="term" value="P:isoleucine biosynthetic process"/>
    <property type="evidence" value="ECO:0007669"/>
    <property type="project" value="TreeGrafter"/>
</dbReference>
<gene>
    <name evidence="7" type="ORF">SAMN05444358_1189</name>
</gene>
<evidence type="ECO:0000259" key="6">
    <source>
        <dbReference type="Pfam" id="PF02776"/>
    </source>
</evidence>
<dbReference type="Pfam" id="PF00205">
    <property type="entry name" value="TPP_enzyme_M"/>
    <property type="match status" value="1"/>
</dbReference>
<dbReference type="STRING" id="985054.SAMN05444358_1189"/>
<dbReference type="AlphaFoldDB" id="A0A1H3FUW4"/>
<dbReference type="GO" id="GO:0005948">
    <property type="term" value="C:acetolactate synthase complex"/>
    <property type="evidence" value="ECO:0007669"/>
    <property type="project" value="TreeGrafter"/>
</dbReference>
<protein>
    <submittedName>
        <fullName evidence="7">Acetolactate synthase-1/2/3 large subunit</fullName>
    </submittedName>
</protein>
<name>A0A1H3FUW4_9RHOB</name>
<dbReference type="SUPFAM" id="SSF52467">
    <property type="entry name" value="DHS-like NAD/FAD-binding domain"/>
    <property type="match status" value="1"/>
</dbReference>
<dbReference type="GO" id="GO:0030976">
    <property type="term" value="F:thiamine pyrophosphate binding"/>
    <property type="evidence" value="ECO:0007669"/>
    <property type="project" value="InterPro"/>
</dbReference>
<comment type="similarity">
    <text evidence="1 3">Belongs to the TPP enzyme family.</text>
</comment>
<dbReference type="SUPFAM" id="SSF52518">
    <property type="entry name" value="Thiamin diphosphate-binding fold (THDP-binding)"/>
    <property type="match status" value="2"/>
</dbReference>
<dbReference type="InterPro" id="IPR029035">
    <property type="entry name" value="DHS-like_NAD/FAD-binding_dom"/>
</dbReference>
<dbReference type="CDD" id="cd00568">
    <property type="entry name" value="TPP_enzymes"/>
    <property type="match status" value="1"/>
</dbReference>
<dbReference type="OrthoDB" id="4494979at2"/>
<feature type="domain" description="Thiamine pyrophosphate enzyme N-terminal TPP-binding" evidence="6">
    <location>
        <begin position="1"/>
        <end position="112"/>
    </location>
</feature>
<dbReference type="GO" id="GO:0009099">
    <property type="term" value="P:L-valine biosynthetic process"/>
    <property type="evidence" value="ECO:0007669"/>
    <property type="project" value="TreeGrafter"/>
</dbReference>
<evidence type="ECO:0000256" key="1">
    <source>
        <dbReference type="ARBA" id="ARBA00007812"/>
    </source>
</evidence>
<keyword evidence="2 3" id="KW-0786">Thiamine pyrophosphate</keyword>
<dbReference type="InterPro" id="IPR011766">
    <property type="entry name" value="TPP_enzyme_TPP-bd"/>
</dbReference>
<dbReference type="RefSeq" id="WP_074739542.1">
    <property type="nucleotide sequence ID" value="NZ_FNNP01000018.1"/>
</dbReference>
<evidence type="ECO:0000259" key="5">
    <source>
        <dbReference type="Pfam" id="PF02775"/>
    </source>
</evidence>
<dbReference type="InterPro" id="IPR045229">
    <property type="entry name" value="TPP_enz"/>
</dbReference>
<evidence type="ECO:0000313" key="8">
    <source>
        <dbReference type="Proteomes" id="UP000183400"/>
    </source>
</evidence>
<reference evidence="8" key="1">
    <citation type="submission" date="2016-10" db="EMBL/GenBank/DDBJ databases">
        <authorList>
            <person name="Varghese N."/>
            <person name="Submissions S."/>
        </authorList>
    </citation>
    <scope>NUCLEOTIDE SEQUENCE [LARGE SCALE GENOMIC DNA]</scope>
    <source>
        <strain evidence="8">DSM 27839</strain>
    </source>
</reference>
<dbReference type="Proteomes" id="UP000183400">
    <property type="component" value="Unassembled WGS sequence"/>
</dbReference>
<accession>A0A1H3FUW4</accession>
<dbReference type="InterPro" id="IPR012001">
    <property type="entry name" value="Thiamin_PyroP_enz_TPP-bd_dom"/>
</dbReference>
<dbReference type="InterPro" id="IPR012000">
    <property type="entry name" value="Thiamin_PyroP_enz_cen_dom"/>
</dbReference>
<evidence type="ECO:0000313" key="7">
    <source>
        <dbReference type="EMBL" id="SDX94138.1"/>
    </source>
</evidence>
<organism evidence="7 8">
    <name type="scientific">Ruegeria halocynthiae</name>
    <dbReference type="NCBI Taxonomy" id="985054"/>
    <lineage>
        <taxon>Bacteria</taxon>
        <taxon>Pseudomonadati</taxon>
        <taxon>Pseudomonadota</taxon>
        <taxon>Alphaproteobacteria</taxon>
        <taxon>Rhodobacterales</taxon>
        <taxon>Roseobacteraceae</taxon>
        <taxon>Ruegeria</taxon>
    </lineage>
</organism>
<dbReference type="Gene3D" id="3.40.50.970">
    <property type="match status" value="2"/>
</dbReference>
<dbReference type="GO" id="GO:0050660">
    <property type="term" value="F:flavin adenine dinucleotide binding"/>
    <property type="evidence" value="ECO:0007669"/>
    <property type="project" value="TreeGrafter"/>
</dbReference>
<dbReference type="GO" id="GO:0003984">
    <property type="term" value="F:acetolactate synthase activity"/>
    <property type="evidence" value="ECO:0007669"/>
    <property type="project" value="TreeGrafter"/>
</dbReference>
<dbReference type="InterPro" id="IPR029061">
    <property type="entry name" value="THDP-binding"/>
</dbReference>
<proteinExistence type="inferred from homology"/>
<dbReference type="GO" id="GO:0000287">
    <property type="term" value="F:magnesium ion binding"/>
    <property type="evidence" value="ECO:0007669"/>
    <property type="project" value="InterPro"/>
</dbReference>
<dbReference type="Gene3D" id="3.40.50.1220">
    <property type="entry name" value="TPP-binding domain"/>
    <property type="match status" value="1"/>
</dbReference>